<evidence type="ECO:0000313" key="5">
    <source>
        <dbReference type="Proteomes" id="UP000234181"/>
    </source>
</evidence>
<comment type="caution">
    <text evidence="3">The sequence shown here is derived from an EMBL/GenBank/DDBJ whole genome shotgun (WGS) entry which is preliminary data.</text>
</comment>
<evidence type="ECO:0000313" key="1">
    <source>
        <dbReference type="EMBL" id="SON83247.1"/>
    </source>
</evidence>
<sequence length="72" mass="7135">MAWQLRSTNSATSPQVIPRGGGELALAGVVEGVEAMIEAAAEGAASLIAADWPAWTPVFAASGRGTPAGTAI</sequence>
<evidence type="ECO:0000313" key="6">
    <source>
        <dbReference type="Proteomes" id="UP000234345"/>
    </source>
</evidence>
<dbReference type="Proteomes" id="UP000234181">
    <property type="component" value="Unassembled WGS sequence"/>
</dbReference>
<dbReference type="Proteomes" id="UP000234345">
    <property type="component" value="Unassembled WGS sequence"/>
</dbReference>
<dbReference type="EMBL" id="OCZC01000050">
    <property type="protein sequence ID" value="SOO23275.1"/>
    <property type="molecule type" value="Genomic_DNA"/>
</dbReference>
<dbReference type="AlphaFoldDB" id="A0A2H1PYH7"/>
<organism evidence="3 6">
    <name type="scientific">Xanthomonas campestris pv. phaseoli</name>
    <dbReference type="NCBI Taxonomy" id="317013"/>
    <lineage>
        <taxon>Bacteria</taxon>
        <taxon>Pseudomonadati</taxon>
        <taxon>Pseudomonadota</taxon>
        <taxon>Gammaproteobacteria</taxon>
        <taxon>Lysobacterales</taxon>
        <taxon>Lysobacteraceae</taxon>
        <taxon>Xanthomonas</taxon>
    </lineage>
</organism>
<accession>A0A2H1PYH7</accession>
<proteinExistence type="predicted"/>
<name>A0A2H1PYH7_XANCH</name>
<reference evidence="4 5" key="1">
    <citation type="submission" date="2017-10" db="EMBL/GenBank/DDBJ databases">
        <authorList>
            <person name="Regsiter A."/>
            <person name="William W."/>
        </authorList>
    </citation>
    <scope>NUCLEOTIDE SEQUENCE [LARGE SCALE GENOMIC DNA]</scope>
    <source>
        <strain evidence="1 5">CFBP6984</strain>
        <strain evidence="3 6">CFBP6991</strain>
        <strain evidence="2 4">CFBP7430</strain>
    </source>
</reference>
<evidence type="ECO:0000313" key="4">
    <source>
        <dbReference type="Proteomes" id="UP000234166"/>
    </source>
</evidence>
<evidence type="ECO:0000313" key="3">
    <source>
        <dbReference type="EMBL" id="SOO23275.1"/>
    </source>
</evidence>
<dbReference type="Proteomes" id="UP000234166">
    <property type="component" value="Unassembled WGS sequence"/>
</dbReference>
<gene>
    <name evidence="1" type="ORF">XAP6984_50002</name>
    <name evidence="2" type="ORF">XAP7430_40003</name>
    <name evidence="3" type="ORF">XFF6991_230004</name>
</gene>
<dbReference type="EMBL" id="OCYS01000094">
    <property type="protein sequence ID" value="SON88825.1"/>
    <property type="molecule type" value="Genomic_DNA"/>
</dbReference>
<evidence type="ECO:0000313" key="2">
    <source>
        <dbReference type="EMBL" id="SON88825.1"/>
    </source>
</evidence>
<dbReference type="EMBL" id="OCYT01000106">
    <property type="protein sequence ID" value="SON83247.1"/>
    <property type="molecule type" value="Genomic_DNA"/>
</dbReference>
<protein>
    <submittedName>
        <fullName evidence="3">Uncharacterized protein</fullName>
    </submittedName>
</protein>
<keyword evidence="5" id="KW-1185">Reference proteome</keyword>